<feature type="domain" description="CusB-like barrel-sandwich hybrid" evidence="5">
    <location>
        <begin position="115"/>
        <end position="229"/>
    </location>
</feature>
<dbReference type="InterPro" id="IPR051909">
    <property type="entry name" value="MFP_Cation_Efflux"/>
</dbReference>
<dbReference type="NCBIfam" id="TIGR01730">
    <property type="entry name" value="RND_mfp"/>
    <property type="match status" value="1"/>
</dbReference>
<dbReference type="InterPro" id="IPR042230">
    <property type="entry name" value="CusF_sf"/>
</dbReference>
<dbReference type="Pfam" id="PF25869">
    <property type="entry name" value="3HB_CusB"/>
    <property type="match status" value="1"/>
</dbReference>
<dbReference type="EMBL" id="JBHSCX010000020">
    <property type="protein sequence ID" value="MFC4363326.1"/>
    <property type="molecule type" value="Genomic_DNA"/>
</dbReference>
<dbReference type="InterPro" id="IPR058792">
    <property type="entry name" value="Beta-barrel_RND_2"/>
</dbReference>
<evidence type="ECO:0000313" key="9">
    <source>
        <dbReference type="Proteomes" id="UP001595840"/>
    </source>
</evidence>
<evidence type="ECO:0000256" key="1">
    <source>
        <dbReference type="ARBA" id="ARBA00009477"/>
    </source>
</evidence>
<accession>A0ABV8V7C9</accession>
<evidence type="ECO:0000259" key="6">
    <source>
        <dbReference type="Pfam" id="PF25954"/>
    </source>
</evidence>
<dbReference type="SUPFAM" id="SSF111369">
    <property type="entry name" value="HlyD-like secretion proteins"/>
    <property type="match status" value="1"/>
</dbReference>
<feature type="domain" description="Heavy metal binding" evidence="3">
    <location>
        <begin position="37"/>
        <end position="63"/>
    </location>
</feature>
<dbReference type="Gene3D" id="6.10.140.730">
    <property type="match status" value="1"/>
</dbReference>
<proteinExistence type="inferred from homology"/>
<dbReference type="RefSeq" id="WP_290261047.1">
    <property type="nucleotide sequence ID" value="NZ_JAUFQG010000004.1"/>
</dbReference>
<feature type="domain" description="CusB-like beta-barrel" evidence="6">
    <location>
        <begin position="234"/>
        <end position="310"/>
    </location>
</feature>
<dbReference type="Pfam" id="PF25919">
    <property type="entry name" value="BSH_CusB"/>
    <property type="match status" value="1"/>
</dbReference>
<dbReference type="InterPro" id="IPR058627">
    <property type="entry name" value="MdtA-like_C"/>
</dbReference>
<dbReference type="Proteomes" id="UP001595840">
    <property type="component" value="Unassembled WGS sequence"/>
</dbReference>
<name>A0ABV8V7C9_9GAMM</name>
<organism evidence="8 9">
    <name type="scientific">Simiduia curdlanivorans</name>
    <dbReference type="NCBI Taxonomy" id="1492769"/>
    <lineage>
        <taxon>Bacteria</taxon>
        <taxon>Pseudomonadati</taxon>
        <taxon>Pseudomonadota</taxon>
        <taxon>Gammaproteobacteria</taxon>
        <taxon>Cellvibrionales</taxon>
        <taxon>Cellvibrionaceae</taxon>
        <taxon>Simiduia</taxon>
    </lineage>
</organism>
<dbReference type="Pfam" id="PF25954">
    <property type="entry name" value="Beta-barrel_RND_2"/>
    <property type="match status" value="1"/>
</dbReference>
<dbReference type="Gene3D" id="2.40.50.100">
    <property type="match status" value="1"/>
</dbReference>
<dbReference type="InterPro" id="IPR045800">
    <property type="entry name" value="HMBD"/>
</dbReference>
<dbReference type="InterPro" id="IPR058790">
    <property type="entry name" value="BSH_CusB"/>
</dbReference>
<sequence>MKFLLGLAMGVGSAALVIMLWLNTPHIEQSHDKKPLYWVAPMDDNYRRDGPGKSPMGMDLIPVYETANSNPGSVEISPAVENNLGVRTATVQKRKLDSSISTVGYVGYDQDTLVHLHPRVEGWVERLYVKAEGDPVRQGQALYDLYSPELVSAQEDLMLALSRGELRLIEGAKSRLRALKLAEKTIDALVQSRKVMQTVTYYAPQAGVVESLSIREGFYVQPGSTLMSIGGLDTVWIEADVFAQQTHLMRAGLAVDIQVPHLPGRHFTGELAYVYPSLNADTRTLRVRIRFNNRDRLLLPNMFAQLRISGDIGPEVLTLPRAAVIRTGIQNRVVLALGKGRFKSVAVQLGKMDQDYIEITDGLAVGDLVVVSGQFLLDSESSKHSDFLRMGSVDAEPKAVWVQGQVHAVDLVERKARVDHQAVTAWGWPTMVMDFTVADGVELEALPVHVNLEFELTKQAGNVVITATRAASETSDQLMSANLAEVDGTVNHLNSKTRIANISRAAIKKWNRPAATVNFRVADDIDITALKAGQKIRFQFLVNEGEFILQKIVSSQREIPTPMDHSAHQHGGQL</sequence>
<dbReference type="InterPro" id="IPR021647">
    <property type="entry name" value="CusF_Ec"/>
</dbReference>
<feature type="domain" description="Multidrug resistance protein MdtA-like C-terminal permuted SH3" evidence="7">
    <location>
        <begin position="316"/>
        <end position="373"/>
    </location>
</feature>
<dbReference type="Pfam" id="PF25967">
    <property type="entry name" value="RND-MFP_C"/>
    <property type="match status" value="1"/>
</dbReference>
<keyword evidence="2" id="KW-0813">Transport</keyword>
<dbReference type="Gene3D" id="2.40.420.20">
    <property type="match status" value="1"/>
</dbReference>
<comment type="similarity">
    <text evidence="1">Belongs to the membrane fusion protein (MFP) (TC 8.A.1) family.</text>
</comment>
<feature type="domain" description="CusB-like three alpha-helical bundle" evidence="4">
    <location>
        <begin position="149"/>
        <end position="196"/>
    </location>
</feature>
<comment type="caution">
    <text evidence="8">The sequence shown here is derived from an EMBL/GenBank/DDBJ whole genome shotgun (WGS) entry which is preliminary data.</text>
</comment>
<dbReference type="Gene3D" id="2.40.30.170">
    <property type="match status" value="1"/>
</dbReference>
<keyword evidence="9" id="KW-1185">Reference proteome</keyword>
<evidence type="ECO:0000259" key="7">
    <source>
        <dbReference type="Pfam" id="PF25967"/>
    </source>
</evidence>
<dbReference type="Pfam" id="PF11604">
    <property type="entry name" value="CusF_Ec"/>
    <property type="match status" value="2"/>
</dbReference>
<reference evidence="9" key="1">
    <citation type="journal article" date="2019" name="Int. J. Syst. Evol. Microbiol.">
        <title>The Global Catalogue of Microorganisms (GCM) 10K type strain sequencing project: providing services to taxonomists for standard genome sequencing and annotation.</title>
        <authorList>
            <consortium name="The Broad Institute Genomics Platform"/>
            <consortium name="The Broad Institute Genome Sequencing Center for Infectious Disease"/>
            <person name="Wu L."/>
            <person name="Ma J."/>
        </authorList>
    </citation>
    <scope>NUCLEOTIDE SEQUENCE [LARGE SCALE GENOMIC DNA]</scope>
    <source>
        <strain evidence="9">CECT 8570</strain>
    </source>
</reference>
<protein>
    <submittedName>
        <fullName evidence="8">Efflux RND transporter periplasmic adaptor subunit</fullName>
    </submittedName>
</protein>
<dbReference type="InterPro" id="IPR006143">
    <property type="entry name" value="RND_pump_MFP"/>
</dbReference>
<dbReference type="Pfam" id="PF19335">
    <property type="entry name" value="HMBD"/>
    <property type="match status" value="1"/>
</dbReference>
<evidence type="ECO:0000256" key="2">
    <source>
        <dbReference type="ARBA" id="ARBA00022448"/>
    </source>
</evidence>
<dbReference type="PANTHER" id="PTHR30097:SF15">
    <property type="entry name" value="CATION EFFLUX SYSTEM PROTEIN CUSB"/>
    <property type="match status" value="1"/>
</dbReference>
<evidence type="ECO:0000259" key="5">
    <source>
        <dbReference type="Pfam" id="PF25919"/>
    </source>
</evidence>
<gene>
    <name evidence="8" type="ORF">ACFOX3_13505</name>
</gene>
<dbReference type="PANTHER" id="PTHR30097">
    <property type="entry name" value="CATION EFFLUX SYSTEM PROTEIN CUSB"/>
    <property type="match status" value="1"/>
</dbReference>
<dbReference type="Gene3D" id="2.40.50.320">
    <property type="entry name" value="Copper binding periplasmic protein CusF"/>
    <property type="match status" value="2"/>
</dbReference>
<evidence type="ECO:0000313" key="8">
    <source>
        <dbReference type="EMBL" id="MFC4363326.1"/>
    </source>
</evidence>
<evidence type="ECO:0000259" key="3">
    <source>
        <dbReference type="Pfam" id="PF19335"/>
    </source>
</evidence>
<dbReference type="InterPro" id="IPR058791">
    <property type="entry name" value="3HB_CusB"/>
</dbReference>
<evidence type="ECO:0000259" key="4">
    <source>
        <dbReference type="Pfam" id="PF25869"/>
    </source>
</evidence>